<name>A0AAU7CFZ0_9BACT</name>
<dbReference type="NCBIfam" id="TIGR02532">
    <property type="entry name" value="IV_pilin_GFxxxE"/>
    <property type="match status" value="1"/>
</dbReference>
<dbReference type="RefSeq" id="WP_406696911.1">
    <property type="nucleotide sequence ID" value="NZ_CP155447.1"/>
</dbReference>
<proteinExistence type="predicted"/>
<dbReference type="EMBL" id="CP155447">
    <property type="protein sequence ID" value="XBH04161.1"/>
    <property type="molecule type" value="Genomic_DNA"/>
</dbReference>
<dbReference type="PROSITE" id="PS00409">
    <property type="entry name" value="PROKAR_NTER_METHYL"/>
    <property type="match status" value="1"/>
</dbReference>
<reference evidence="2" key="1">
    <citation type="submission" date="2024-05" db="EMBL/GenBank/DDBJ databases">
        <title>Planctomycetes of the genus Singulisphaera possess chitinolytic capabilities.</title>
        <authorList>
            <person name="Ivanova A."/>
        </authorList>
    </citation>
    <scope>NUCLEOTIDE SEQUENCE</scope>
    <source>
        <strain evidence="2">Ch08T</strain>
    </source>
</reference>
<organism evidence="2">
    <name type="scientific">Singulisphaera sp. Ch08</name>
    <dbReference type="NCBI Taxonomy" id="3120278"/>
    <lineage>
        <taxon>Bacteria</taxon>
        <taxon>Pseudomonadati</taxon>
        <taxon>Planctomycetota</taxon>
        <taxon>Planctomycetia</taxon>
        <taxon>Isosphaerales</taxon>
        <taxon>Isosphaeraceae</taxon>
        <taxon>Singulisphaera</taxon>
    </lineage>
</organism>
<dbReference type="InterPro" id="IPR027558">
    <property type="entry name" value="Pre_pil_HX9DG_C"/>
</dbReference>
<dbReference type="InterPro" id="IPR045584">
    <property type="entry name" value="Pilin-like"/>
</dbReference>
<dbReference type="Gene3D" id="3.30.700.10">
    <property type="entry name" value="Glycoprotein, Type 4 Pilin"/>
    <property type="match status" value="1"/>
</dbReference>
<dbReference type="InterPro" id="IPR012902">
    <property type="entry name" value="N_methyl_site"/>
</dbReference>
<feature type="domain" description="DUF1559" evidence="1">
    <location>
        <begin position="33"/>
        <end position="300"/>
    </location>
</feature>
<evidence type="ECO:0000313" key="2">
    <source>
        <dbReference type="EMBL" id="XBH04161.1"/>
    </source>
</evidence>
<accession>A0AAU7CFZ0</accession>
<dbReference type="PANTHER" id="PTHR30093">
    <property type="entry name" value="GENERAL SECRETION PATHWAY PROTEIN G"/>
    <property type="match status" value="1"/>
</dbReference>
<dbReference type="Pfam" id="PF07596">
    <property type="entry name" value="SBP_bac_10"/>
    <property type="match status" value="1"/>
</dbReference>
<dbReference type="AlphaFoldDB" id="A0AAU7CFZ0"/>
<evidence type="ECO:0000259" key="1">
    <source>
        <dbReference type="Pfam" id="PF07596"/>
    </source>
</evidence>
<protein>
    <submittedName>
        <fullName evidence="2">DUF1559 domain-containing protein</fullName>
    </submittedName>
</protein>
<dbReference type="NCBIfam" id="TIGR04294">
    <property type="entry name" value="pre_pil_HX9DG"/>
    <property type="match status" value="1"/>
</dbReference>
<dbReference type="PANTHER" id="PTHR30093:SF2">
    <property type="entry name" value="TYPE II SECRETION SYSTEM PROTEIN H"/>
    <property type="match status" value="1"/>
</dbReference>
<sequence length="323" mass="34235">MRSTRRSGFTLIELLVVIAIIAVLIALLLPAVQAAREAARRAQCTNNLKQIGLALHNYEGTHGMLPSGRTNSPHLWSSLAQLLPQIEGGALYNAINFQHTSWTTAAQPLGVTNATAVAVIVNTYQCPSDPKADRLNPLFGPTNYLGSSGSGVFNGGDLRINTPLGSPDGLFFDMASVRFAEITDGLSQTAAFSETIKGSAIDTAGPTPQYKLFQYAQVPQNTNLTDALCASPSSWNGSRGAEWSRGSYILATFNFYYPPNSPSPDCISGNAIARTAARSFHSGGVNVLMTDGHVQFVKNSATAATWHSIATRSGGEVISADSL</sequence>
<dbReference type="InterPro" id="IPR011453">
    <property type="entry name" value="DUF1559"/>
</dbReference>
<gene>
    <name evidence="2" type="ORF">V5E97_38585</name>
</gene>
<dbReference type="Pfam" id="PF07963">
    <property type="entry name" value="N_methyl"/>
    <property type="match status" value="1"/>
</dbReference>
<dbReference type="SUPFAM" id="SSF54523">
    <property type="entry name" value="Pili subunits"/>
    <property type="match status" value="1"/>
</dbReference>